<proteinExistence type="predicted"/>
<evidence type="ECO:0000313" key="1">
    <source>
        <dbReference type="EMBL" id="ONI01335.1"/>
    </source>
</evidence>
<dbReference type="AlphaFoldDB" id="A0A251NSM7"/>
<sequence>MFVILRNNKTPKSQTPNCCLPSILVSVLWKSKRYALTVVLGILMGQRVGNGSGFGFVGGNNLVVDLNPSPYAIRPPDPRFEVGAMYETSKEVSSMPKVQPLSSGGQVVGRSASSLGFRNEDKGVEVWAVHRKESSAGGGIFMEYEIVHTCSLDETELHNCLQEQESVGLLDRGPICQHTHVPLFISCSSYLYKCHKEEKYSILNRLRVFHLERPGLGLKEIAQEYNLNWDSSNTEVGSSILNLEFF</sequence>
<reference evidence="1 2" key="1">
    <citation type="journal article" date="2013" name="Nat. Genet.">
        <title>The high-quality draft genome of peach (Prunus persica) identifies unique patterns of genetic diversity, domestication and genome evolution.</title>
        <authorList>
            <consortium name="International Peach Genome Initiative"/>
            <person name="Verde I."/>
            <person name="Abbott A.G."/>
            <person name="Scalabrin S."/>
            <person name="Jung S."/>
            <person name="Shu S."/>
            <person name="Marroni F."/>
            <person name="Zhebentyayeva T."/>
            <person name="Dettori M.T."/>
            <person name="Grimwood J."/>
            <person name="Cattonaro F."/>
            <person name="Zuccolo A."/>
            <person name="Rossini L."/>
            <person name="Jenkins J."/>
            <person name="Vendramin E."/>
            <person name="Meisel L.A."/>
            <person name="Decroocq V."/>
            <person name="Sosinski B."/>
            <person name="Prochnik S."/>
            <person name="Mitros T."/>
            <person name="Policriti A."/>
            <person name="Cipriani G."/>
            <person name="Dondini L."/>
            <person name="Ficklin S."/>
            <person name="Goodstein D.M."/>
            <person name="Xuan P."/>
            <person name="Del Fabbro C."/>
            <person name="Aramini V."/>
            <person name="Copetti D."/>
            <person name="Gonzalez S."/>
            <person name="Horner D.S."/>
            <person name="Falchi R."/>
            <person name="Lucas S."/>
            <person name="Mica E."/>
            <person name="Maldonado J."/>
            <person name="Lazzari B."/>
            <person name="Bielenberg D."/>
            <person name="Pirona R."/>
            <person name="Miculan M."/>
            <person name="Barakat A."/>
            <person name="Testolin R."/>
            <person name="Stella A."/>
            <person name="Tartarini S."/>
            <person name="Tonutti P."/>
            <person name="Arus P."/>
            <person name="Orellana A."/>
            <person name="Wells C."/>
            <person name="Main D."/>
            <person name="Vizzotto G."/>
            <person name="Silva H."/>
            <person name="Salamini F."/>
            <person name="Schmutz J."/>
            <person name="Morgante M."/>
            <person name="Rokhsar D.S."/>
        </authorList>
    </citation>
    <scope>NUCLEOTIDE SEQUENCE [LARGE SCALE GENOMIC DNA]</scope>
    <source>
        <strain evidence="2">cv. Nemared</strain>
    </source>
</reference>
<evidence type="ECO:0000313" key="2">
    <source>
        <dbReference type="Proteomes" id="UP000006882"/>
    </source>
</evidence>
<organism evidence="1 2">
    <name type="scientific">Prunus persica</name>
    <name type="common">Peach</name>
    <name type="synonym">Amygdalus persica</name>
    <dbReference type="NCBI Taxonomy" id="3760"/>
    <lineage>
        <taxon>Eukaryota</taxon>
        <taxon>Viridiplantae</taxon>
        <taxon>Streptophyta</taxon>
        <taxon>Embryophyta</taxon>
        <taxon>Tracheophyta</taxon>
        <taxon>Spermatophyta</taxon>
        <taxon>Magnoliopsida</taxon>
        <taxon>eudicotyledons</taxon>
        <taxon>Gunneridae</taxon>
        <taxon>Pentapetalae</taxon>
        <taxon>rosids</taxon>
        <taxon>fabids</taxon>
        <taxon>Rosales</taxon>
        <taxon>Rosaceae</taxon>
        <taxon>Amygdaloideae</taxon>
        <taxon>Amygdaleae</taxon>
        <taxon>Prunus</taxon>
    </lineage>
</organism>
<keyword evidence="2" id="KW-1185">Reference proteome</keyword>
<accession>A0A251NSM7</accession>
<protein>
    <submittedName>
        <fullName evidence="1">Uncharacterized protein</fullName>
    </submittedName>
</protein>
<dbReference type="EMBL" id="CM007656">
    <property type="protein sequence ID" value="ONI01335.1"/>
    <property type="molecule type" value="Genomic_DNA"/>
</dbReference>
<gene>
    <name evidence="1" type="ORF">PRUPE_6G133800</name>
</gene>
<dbReference type="Proteomes" id="UP000006882">
    <property type="component" value="Chromosome G6"/>
</dbReference>
<dbReference type="Gramene" id="ONI01335">
    <property type="protein sequence ID" value="ONI01335"/>
    <property type="gene ID" value="PRUPE_6G133800"/>
</dbReference>
<name>A0A251NSM7_PRUPE</name>